<dbReference type="Gene3D" id="3.40.50.10140">
    <property type="entry name" value="Toll/interleukin-1 receptor homology (TIR) domain"/>
    <property type="match status" value="2"/>
</dbReference>
<dbReference type="PROSITE" id="PS50104">
    <property type="entry name" value="TIR"/>
    <property type="match status" value="1"/>
</dbReference>
<dbReference type="PANTHER" id="PTHR11017:SF271">
    <property type="entry name" value="DISEASE RESISTANCE PROTEIN (TIR-NBS-LRR CLASS) FAMILY"/>
    <property type="match status" value="1"/>
</dbReference>
<accession>A0A0B2PG87</accession>
<organism evidence="2">
    <name type="scientific">Glycine soja</name>
    <name type="common">Wild soybean</name>
    <dbReference type="NCBI Taxonomy" id="3848"/>
    <lineage>
        <taxon>Eukaryota</taxon>
        <taxon>Viridiplantae</taxon>
        <taxon>Streptophyta</taxon>
        <taxon>Embryophyta</taxon>
        <taxon>Tracheophyta</taxon>
        <taxon>Spermatophyta</taxon>
        <taxon>Magnoliopsida</taxon>
        <taxon>eudicotyledons</taxon>
        <taxon>Gunneridae</taxon>
        <taxon>Pentapetalae</taxon>
        <taxon>rosids</taxon>
        <taxon>fabids</taxon>
        <taxon>Fabales</taxon>
        <taxon>Fabaceae</taxon>
        <taxon>Papilionoideae</taxon>
        <taxon>50 kb inversion clade</taxon>
        <taxon>NPAAA clade</taxon>
        <taxon>indigoferoid/millettioid clade</taxon>
        <taxon>Phaseoleae</taxon>
        <taxon>Glycine</taxon>
        <taxon>Glycine subgen. Soja</taxon>
    </lineage>
</organism>
<feature type="domain" description="TIR" evidence="1">
    <location>
        <begin position="1"/>
        <end position="57"/>
    </location>
</feature>
<evidence type="ECO:0000259" key="1">
    <source>
        <dbReference type="PROSITE" id="PS50104"/>
    </source>
</evidence>
<dbReference type="InterPro" id="IPR035897">
    <property type="entry name" value="Toll_tir_struct_dom_sf"/>
</dbReference>
<sequence>MECHKATGQVVVPVFYDVDPSEVRHQTGHFGQAFRNLEAYIDLKMEEEMLPGWRKMVCEGPRISGPSVFRDCNGQSEILERIHRHVEHWRVSLREAVSISPGSGFGKMDVVANKIDNFVERWRDGLCVATRIPWRGMLIAEKLIDLLVKHWRITLGRVIFMAAGKPDDSALKHWSEALWEAARISGGADLISKRKEMNPLVAYEIDLLVKDWRKAHRAVGGISAGVVLKSIAEEEIRKDFEVLVIHWKEALHEAADILSKRIVVEEFTKRWAEVLREAASISGIVVLNSRNESEAIKTIVENVTPLLDVMEKLKNLNLSHSHYLTETPDFSNLPNLEKLLLVDCPRLSAVSYTIGHLNKVLLINFQDCISLRKLPRSIYKLKSLKALILSGCLKIDKLEEDLEQMESLTTLIADKTAITRVPFSIVRSKRIGYISLCGYEGFSRDVFPSIIWSWMSPTNSLSSRVQTFLDVSSLVSLDVPNSSSNHLSYISKDLPLLQSLCIECGSELQLSLDAANILDALYATNFEELESTAVTSQMHNMNVLTSIECNNQVHNKGSKNFRRSLLIQMGTSCQVTNILKQRILQNMTTSDGGGGCLLPGDSYPDWLTFNSEGSSVTFEIPQVKGRNLKKMMCHVHYSSPENITSDGLKNLLVINHTKAIIQLYKRNALVSFEDDQWHGILSKIEPGNKVQIVVVFWSKLTVYKTTIYLIYEPMNEK</sequence>
<dbReference type="GO" id="GO:0007165">
    <property type="term" value="P:signal transduction"/>
    <property type="evidence" value="ECO:0007669"/>
    <property type="project" value="InterPro"/>
</dbReference>
<dbReference type="EMBL" id="KN665947">
    <property type="protein sequence ID" value="KHN08381.1"/>
    <property type="molecule type" value="Genomic_DNA"/>
</dbReference>
<evidence type="ECO:0000313" key="2">
    <source>
        <dbReference type="EMBL" id="KHN08381.1"/>
    </source>
</evidence>
<dbReference type="InterPro" id="IPR000157">
    <property type="entry name" value="TIR_dom"/>
</dbReference>
<dbReference type="GO" id="GO:0006952">
    <property type="term" value="P:defense response"/>
    <property type="evidence" value="ECO:0007669"/>
    <property type="project" value="InterPro"/>
</dbReference>
<dbReference type="InterPro" id="IPR044974">
    <property type="entry name" value="Disease_R_plants"/>
</dbReference>
<proteinExistence type="predicted"/>
<reference evidence="2" key="1">
    <citation type="submission" date="2014-07" db="EMBL/GenBank/DDBJ databases">
        <title>Identification of a novel salt tolerance gene in wild soybean by whole-genome sequencing.</title>
        <authorList>
            <person name="Lam H.-M."/>
            <person name="Qi X."/>
            <person name="Li M.-W."/>
            <person name="Liu X."/>
            <person name="Xie M."/>
            <person name="Ni M."/>
            <person name="Xu X."/>
        </authorList>
    </citation>
    <scope>NUCLEOTIDE SEQUENCE [LARGE SCALE GENOMIC DNA]</scope>
    <source>
        <tissue evidence="2">Root</tissue>
    </source>
</reference>
<dbReference type="PANTHER" id="PTHR11017">
    <property type="entry name" value="LEUCINE-RICH REPEAT-CONTAINING PROTEIN"/>
    <property type="match status" value="1"/>
</dbReference>
<dbReference type="Proteomes" id="UP000053555">
    <property type="component" value="Unassembled WGS sequence"/>
</dbReference>
<protein>
    <submittedName>
        <fullName evidence="2">TMV resistance protein N</fullName>
    </submittedName>
</protein>
<dbReference type="Pfam" id="PF01582">
    <property type="entry name" value="TIR"/>
    <property type="match status" value="1"/>
</dbReference>
<dbReference type="SUPFAM" id="SSF52200">
    <property type="entry name" value="Toll/Interleukin receptor TIR domain"/>
    <property type="match status" value="1"/>
</dbReference>
<dbReference type="AlphaFoldDB" id="A0A0B2PG87"/>
<dbReference type="SUPFAM" id="SSF52058">
    <property type="entry name" value="L domain-like"/>
    <property type="match status" value="1"/>
</dbReference>
<gene>
    <name evidence="2" type="ORF">glysoja_041896</name>
</gene>
<dbReference type="InterPro" id="IPR032675">
    <property type="entry name" value="LRR_dom_sf"/>
</dbReference>
<name>A0A0B2PG87_GLYSO</name>
<dbReference type="Gene3D" id="3.80.10.10">
    <property type="entry name" value="Ribonuclease Inhibitor"/>
    <property type="match status" value="1"/>
</dbReference>